<dbReference type="GO" id="GO:0016705">
    <property type="term" value="F:oxidoreductase activity, acting on paired donors, with incorporation or reduction of molecular oxygen"/>
    <property type="evidence" value="ECO:0007669"/>
    <property type="project" value="InterPro"/>
</dbReference>
<dbReference type="InterPro" id="IPR001128">
    <property type="entry name" value="Cyt_P450"/>
</dbReference>
<organism evidence="12 13">
    <name type="scientific">Mycena albidolilacea</name>
    <dbReference type="NCBI Taxonomy" id="1033008"/>
    <lineage>
        <taxon>Eukaryota</taxon>
        <taxon>Fungi</taxon>
        <taxon>Dikarya</taxon>
        <taxon>Basidiomycota</taxon>
        <taxon>Agaricomycotina</taxon>
        <taxon>Agaricomycetes</taxon>
        <taxon>Agaricomycetidae</taxon>
        <taxon>Agaricales</taxon>
        <taxon>Marasmiineae</taxon>
        <taxon>Mycenaceae</taxon>
        <taxon>Mycena</taxon>
    </lineage>
</organism>
<feature type="binding site" description="axial binding residue" evidence="9">
    <location>
        <position position="434"/>
    </location>
    <ligand>
        <name>heme</name>
        <dbReference type="ChEBI" id="CHEBI:30413"/>
    </ligand>
    <ligandPart>
        <name>Fe</name>
        <dbReference type="ChEBI" id="CHEBI:18248"/>
    </ligandPart>
</feature>
<keyword evidence="4 9" id="KW-0349">Heme</keyword>
<evidence type="ECO:0000256" key="2">
    <source>
        <dbReference type="ARBA" id="ARBA00005179"/>
    </source>
</evidence>
<keyword evidence="5 9" id="KW-0479">Metal-binding</keyword>
<feature type="transmembrane region" description="Helical" evidence="11">
    <location>
        <begin position="6"/>
        <end position="25"/>
    </location>
</feature>
<dbReference type="AlphaFoldDB" id="A0AAD7EIB6"/>
<keyword evidence="6 10" id="KW-0560">Oxidoreductase</keyword>
<evidence type="ECO:0000256" key="7">
    <source>
        <dbReference type="ARBA" id="ARBA00023004"/>
    </source>
</evidence>
<comment type="caution">
    <text evidence="12">The sequence shown here is derived from an EMBL/GenBank/DDBJ whole genome shotgun (WGS) entry which is preliminary data.</text>
</comment>
<dbReference type="InterPro" id="IPR036396">
    <property type="entry name" value="Cyt_P450_sf"/>
</dbReference>
<dbReference type="PRINTS" id="PR00385">
    <property type="entry name" value="P450"/>
</dbReference>
<evidence type="ECO:0000256" key="3">
    <source>
        <dbReference type="ARBA" id="ARBA00010617"/>
    </source>
</evidence>
<dbReference type="EMBL" id="JARIHO010000045">
    <property type="protein sequence ID" value="KAJ7323859.1"/>
    <property type="molecule type" value="Genomic_DNA"/>
</dbReference>
<name>A0AAD7EIB6_9AGAR</name>
<comment type="cofactor">
    <cofactor evidence="1 9">
        <name>heme</name>
        <dbReference type="ChEBI" id="CHEBI:30413"/>
    </cofactor>
</comment>
<evidence type="ECO:0000256" key="10">
    <source>
        <dbReference type="RuleBase" id="RU000461"/>
    </source>
</evidence>
<comment type="similarity">
    <text evidence="3 10">Belongs to the cytochrome P450 family.</text>
</comment>
<dbReference type="SUPFAM" id="SSF48264">
    <property type="entry name" value="Cytochrome P450"/>
    <property type="match status" value="1"/>
</dbReference>
<dbReference type="InterPro" id="IPR017972">
    <property type="entry name" value="Cyt_P450_CS"/>
</dbReference>
<keyword evidence="11" id="KW-1133">Transmembrane helix</keyword>
<comment type="pathway">
    <text evidence="2">Secondary metabolite biosynthesis.</text>
</comment>
<keyword evidence="7 9" id="KW-0408">Iron</keyword>
<evidence type="ECO:0000256" key="4">
    <source>
        <dbReference type="ARBA" id="ARBA00022617"/>
    </source>
</evidence>
<evidence type="ECO:0000313" key="13">
    <source>
        <dbReference type="Proteomes" id="UP001218218"/>
    </source>
</evidence>
<keyword evidence="11" id="KW-0812">Transmembrane</keyword>
<keyword evidence="11" id="KW-0472">Membrane</keyword>
<dbReference type="GO" id="GO:0020037">
    <property type="term" value="F:heme binding"/>
    <property type="evidence" value="ECO:0007669"/>
    <property type="project" value="InterPro"/>
</dbReference>
<dbReference type="Proteomes" id="UP001218218">
    <property type="component" value="Unassembled WGS sequence"/>
</dbReference>
<keyword evidence="8 10" id="KW-0503">Monooxygenase</keyword>
<evidence type="ECO:0000256" key="9">
    <source>
        <dbReference type="PIRSR" id="PIRSR602401-1"/>
    </source>
</evidence>
<dbReference type="Gene3D" id="1.10.630.10">
    <property type="entry name" value="Cytochrome P450"/>
    <property type="match status" value="1"/>
</dbReference>
<keyword evidence="13" id="KW-1185">Reference proteome</keyword>
<dbReference type="CDD" id="cd11065">
    <property type="entry name" value="CYP64-like"/>
    <property type="match status" value="1"/>
</dbReference>
<dbReference type="InterPro" id="IPR050364">
    <property type="entry name" value="Cytochrome_P450_fung"/>
</dbReference>
<dbReference type="PANTHER" id="PTHR46300">
    <property type="entry name" value="P450, PUTATIVE (EUROFUNG)-RELATED-RELATED"/>
    <property type="match status" value="1"/>
</dbReference>
<dbReference type="Pfam" id="PF00067">
    <property type="entry name" value="p450"/>
    <property type="match status" value="1"/>
</dbReference>
<evidence type="ECO:0000256" key="6">
    <source>
        <dbReference type="ARBA" id="ARBA00023002"/>
    </source>
</evidence>
<dbReference type="InterPro" id="IPR002401">
    <property type="entry name" value="Cyt_P450_E_grp-I"/>
</dbReference>
<evidence type="ECO:0000256" key="1">
    <source>
        <dbReference type="ARBA" id="ARBA00001971"/>
    </source>
</evidence>
<dbReference type="GO" id="GO:0004497">
    <property type="term" value="F:monooxygenase activity"/>
    <property type="evidence" value="ECO:0007669"/>
    <property type="project" value="UniProtKB-KW"/>
</dbReference>
<accession>A0AAD7EIB6</accession>
<reference evidence="12" key="1">
    <citation type="submission" date="2023-03" db="EMBL/GenBank/DDBJ databases">
        <title>Massive genome expansion in bonnet fungi (Mycena s.s.) driven by repeated elements and novel gene families across ecological guilds.</title>
        <authorList>
            <consortium name="Lawrence Berkeley National Laboratory"/>
            <person name="Harder C.B."/>
            <person name="Miyauchi S."/>
            <person name="Viragh M."/>
            <person name="Kuo A."/>
            <person name="Thoen E."/>
            <person name="Andreopoulos B."/>
            <person name="Lu D."/>
            <person name="Skrede I."/>
            <person name="Drula E."/>
            <person name="Henrissat B."/>
            <person name="Morin E."/>
            <person name="Kohler A."/>
            <person name="Barry K."/>
            <person name="LaButti K."/>
            <person name="Morin E."/>
            <person name="Salamov A."/>
            <person name="Lipzen A."/>
            <person name="Mereny Z."/>
            <person name="Hegedus B."/>
            <person name="Baldrian P."/>
            <person name="Stursova M."/>
            <person name="Weitz H."/>
            <person name="Taylor A."/>
            <person name="Grigoriev I.V."/>
            <person name="Nagy L.G."/>
            <person name="Martin F."/>
            <person name="Kauserud H."/>
        </authorList>
    </citation>
    <scope>NUCLEOTIDE SEQUENCE</scope>
    <source>
        <strain evidence="12">CBHHK002</strain>
    </source>
</reference>
<evidence type="ECO:0000313" key="12">
    <source>
        <dbReference type="EMBL" id="KAJ7323859.1"/>
    </source>
</evidence>
<proteinExistence type="inferred from homology"/>
<dbReference type="PANTHER" id="PTHR46300:SF7">
    <property type="entry name" value="P450, PUTATIVE (EUROFUNG)-RELATED"/>
    <property type="match status" value="1"/>
</dbReference>
<dbReference type="GO" id="GO:0005506">
    <property type="term" value="F:iron ion binding"/>
    <property type="evidence" value="ECO:0007669"/>
    <property type="project" value="InterPro"/>
</dbReference>
<sequence length="499" mass="54516">MHPTTTTIVLPLAGVLSLIVVRQLFRKQRGILPPGPTGLPGIGNVLDMPASTEWLTFAQWGKKWGGLCSVTLLGQPIVILNTASVMEDMDSKGAVFSTRPRLPMAGELVGYAQTLVLMPYGARFRTFRKYFAKTIGTPNVMRRFVPMAEAETHRFLKRLLSKPNADSISAHVRKLTGALVLRITYGIEVQEEEDAFVTLIEKANDNFNIATAPGAFLVDVFPAMLNIPEFLAPFKQTARVWARATKNMVEAPYLFVRRQMTAGTAPVSFVSSLLEDEEKLSEEDVHDIKYTAASFYGGGADTTAASLYAFFLAMVLTPDVQCTAQAEIDSVVGSARLPCLADREQLPYTSAVVTELLRWHSVAPLGVPHAAMEDTVVNGHLIPKGSVIIANLWNMLNDPETYPSPATFDPTRYLATVPQRDPRTICFGFGRRACPGKELAETSVFLFVAMTLATFDITRGAGSLPLHENSQGTISHAKPFACVVKPRSERAIALISAEI</sequence>
<dbReference type="PROSITE" id="PS00086">
    <property type="entry name" value="CYTOCHROME_P450"/>
    <property type="match status" value="1"/>
</dbReference>
<protein>
    <submittedName>
        <fullName evidence="12">Cytochrome P450</fullName>
    </submittedName>
</protein>
<evidence type="ECO:0000256" key="11">
    <source>
        <dbReference type="SAM" id="Phobius"/>
    </source>
</evidence>
<evidence type="ECO:0000256" key="5">
    <source>
        <dbReference type="ARBA" id="ARBA00022723"/>
    </source>
</evidence>
<dbReference type="PRINTS" id="PR00463">
    <property type="entry name" value="EP450I"/>
</dbReference>
<gene>
    <name evidence="12" type="ORF">DFH08DRAFT_887046</name>
</gene>
<evidence type="ECO:0000256" key="8">
    <source>
        <dbReference type="ARBA" id="ARBA00023033"/>
    </source>
</evidence>